<sequence>MQEVNINNARTTGDQIKVLVDAATKVATAAGIMATVAQETQEF</sequence>
<reference evidence="1" key="1">
    <citation type="submission" date="2020-11" db="EMBL/GenBank/DDBJ databases">
        <authorList>
            <person name="Tran Van P."/>
        </authorList>
    </citation>
    <scope>NUCLEOTIDE SEQUENCE</scope>
</reference>
<dbReference type="AlphaFoldDB" id="A0A7R9BC58"/>
<protein>
    <submittedName>
        <fullName evidence="1">Uncharacterized protein</fullName>
    </submittedName>
</protein>
<dbReference type="EMBL" id="OC034397">
    <property type="protein sequence ID" value="CAD7269772.1"/>
    <property type="molecule type" value="Genomic_DNA"/>
</dbReference>
<proteinExistence type="predicted"/>
<evidence type="ECO:0000313" key="1">
    <source>
        <dbReference type="EMBL" id="CAD7269772.1"/>
    </source>
</evidence>
<organism evidence="1">
    <name type="scientific">Timema shepardi</name>
    <name type="common">Walking stick</name>
    <dbReference type="NCBI Taxonomy" id="629360"/>
    <lineage>
        <taxon>Eukaryota</taxon>
        <taxon>Metazoa</taxon>
        <taxon>Ecdysozoa</taxon>
        <taxon>Arthropoda</taxon>
        <taxon>Hexapoda</taxon>
        <taxon>Insecta</taxon>
        <taxon>Pterygota</taxon>
        <taxon>Neoptera</taxon>
        <taxon>Polyneoptera</taxon>
        <taxon>Phasmatodea</taxon>
        <taxon>Timematodea</taxon>
        <taxon>Timematoidea</taxon>
        <taxon>Timematidae</taxon>
        <taxon>Timema</taxon>
    </lineage>
</organism>
<accession>A0A7R9BC58</accession>
<name>A0A7R9BC58_TIMSH</name>
<gene>
    <name evidence="1" type="ORF">TSIB3V08_LOCUS13772</name>
</gene>